<protein>
    <recommendedName>
        <fullName evidence="4">Secreted protein</fullName>
    </recommendedName>
</protein>
<feature type="chain" id="PRO_5043331088" description="Secreted protein" evidence="1">
    <location>
        <begin position="21"/>
        <end position="554"/>
    </location>
</feature>
<evidence type="ECO:0000313" key="3">
    <source>
        <dbReference type="Proteomes" id="UP001178354"/>
    </source>
</evidence>
<dbReference type="AlphaFoldDB" id="A0AAW8B2D5"/>
<keyword evidence="3" id="KW-1185">Reference proteome</keyword>
<sequence length="554" mass="59241">MKSISWGILFFIAAMSSAHAAVTITIVEDSGNVVATAEGTLNLDALTSSGSSTLNPAAGVISGEKLSPTSTGEIFFGGASPVTHWQIEANEPAFSTSYRQITPIASGTVIGVRTDTRDGQDRLYTRTDYDSEAPISATATWEAKTFADMELIPGIYVYSWGEGSTADSLTIKIGVITFPPEPEVPPYAETAGHADTATLAEHADTATYSETAGHAETAAQADVADQLSITCNAGQILAYDNGNWICTNEAPYAGSAGSAGEAETALEALSLADSICTDGQILAKESGTWVCADIKAKDKSRSADVAKEAEVAKSLSPETCMDGDVLLKESGEWQCTNLSQATGSGIPFFSKGIAIRPNHTNSLGLQLFNQPNESSDCCYTDIRKSNVILPRGGVLSSLTVRPIGPPIDHTEVEVVLWVNNSRTSLSVQHIADSDGNVATYNDSERVEVSPGDLLSVGLVEEGRACGFVFGSVQGNFARFEFLESGLPDIKDHIADNVLPLLIPYDERKRDPAEWAQDWFIEDAEDQLRGLYDQLQAEKDEYFYCGEYSISFILE</sequence>
<gene>
    <name evidence="2" type="ORF">Q8A57_01765</name>
</gene>
<organism evidence="2 3">
    <name type="scientific">Porticoccus litoralis</name>
    <dbReference type="NCBI Taxonomy" id="434086"/>
    <lineage>
        <taxon>Bacteria</taxon>
        <taxon>Pseudomonadati</taxon>
        <taxon>Pseudomonadota</taxon>
        <taxon>Gammaproteobacteria</taxon>
        <taxon>Cellvibrionales</taxon>
        <taxon>Porticoccaceae</taxon>
        <taxon>Porticoccus</taxon>
    </lineage>
</organism>
<reference evidence="2" key="2">
    <citation type="submission" date="2023-08" db="EMBL/GenBank/DDBJ databases">
        <authorList>
            <person name="Luo J."/>
        </authorList>
    </citation>
    <scope>NUCLEOTIDE SEQUENCE</scope>
    <source>
        <strain evidence="2">DSM 25064</strain>
    </source>
</reference>
<evidence type="ECO:0000313" key="2">
    <source>
        <dbReference type="EMBL" id="MDP1519694.1"/>
    </source>
</evidence>
<dbReference type="EMBL" id="JAUUUU010000001">
    <property type="protein sequence ID" value="MDP1519694.1"/>
    <property type="molecule type" value="Genomic_DNA"/>
</dbReference>
<evidence type="ECO:0000256" key="1">
    <source>
        <dbReference type="SAM" id="SignalP"/>
    </source>
</evidence>
<keyword evidence="1" id="KW-0732">Signal</keyword>
<accession>A0AAW8B2D5</accession>
<evidence type="ECO:0008006" key="4">
    <source>
        <dbReference type="Google" id="ProtNLM"/>
    </source>
</evidence>
<proteinExistence type="predicted"/>
<comment type="caution">
    <text evidence="2">The sequence shown here is derived from an EMBL/GenBank/DDBJ whole genome shotgun (WGS) entry which is preliminary data.</text>
</comment>
<name>A0AAW8B2D5_9GAMM</name>
<dbReference type="Proteomes" id="UP001178354">
    <property type="component" value="Unassembled WGS sequence"/>
</dbReference>
<feature type="signal peptide" evidence="1">
    <location>
        <begin position="1"/>
        <end position="20"/>
    </location>
</feature>
<dbReference type="RefSeq" id="WP_305169204.1">
    <property type="nucleotide sequence ID" value="NZ_JAUUUU010000001.1"/>
</dbReference>
<reference evidence="2" key="1">
    <citation type="journal article" date="2010" name="Int. J. Syst. Evol. Microbiol.">
        <title>Porticoccus litoralis gen. nov., sp. nov., a gammaproteobacterium isolated from the Yellow Sea.</title>
        <authorList>
            <person name="Oh H.M."/>
            <person name="Kim H."/>
            <person name="Kim K.M."/>
            <person name="Min G.S."/>
            <person name="Cho J.C."/>
        </authorList>
    </citation>
    <scope>NUCLEOTIDE SEQUENCE</scope>
    <source>
        <strain evidence="2">DSM 25064</strain>
    </source>
</reference>